<keyword evidence="3" id="KW-1185">Reference proteome</keyword>
<dbReference type="Pfam" id="PF12802">
    <property type="entry name" value="MarR_2"/>
    <property type="match status" value="1"/>
</dbReference>
<dbReference type="InterPro" id="IPR036388">
    <property type="entry name" value="WH-like_DNA-bd_sf"/>
</dbReference>
<evidence type="ECO:0000313" key="2">
    <source>
        <dbReference type="EMBL" id="GAA4612760.1"/>
    </source>
</evidence>
<gene>
    <name evidence="2" type="ORF">GCM10023195_54970</name>
</gene>
<dbReference type="Gene3D" id="1.10.10.10">
    <property type="entry name" value="Winged helix-like DNA-binding domain superfamily/Winged helix DNA-binding domain"/>
    <property type="match status" value="1"/>
</dbReference>
<feature type="domain" description="HTH marR-type" evidence="1">
    <location>
        <begin position="30"/>
        <end position="132"/>
    </location>
</feature>
<accession>A0ABP8TSV1</accession>
<dbReference type="RefSeq" id="WP_345360489.1">
    <property type="nucleotide sequence ID" value="NZ_BAABHJ010000020.1"/>
</dbReference>
<dbReference type="SUPFAM" id="SSF46785">
    <property type="entry name" value="Winged helix' DNA-binding domain"/>
    <property type="match status" value="1"/>
</dbReference>
<dbReference type="EMBL" id="BAABHJ010000020">
    <property type="protein sequence ID" value="GAA4612760.1"/>
    <property type="molecule type" value="Genomic_DNA"/>
</dbReference>
<dbReference type="PANTHER" id="PTHR33164">
    <property type="entry name" value="TRANSCRIPTIONAL REGULATOR, MARR FAMILY"/>
    <property type="match status" value="1"/>
</dbReference>
<dbReference type="PANTHER" id="PTHR33164:SF106">
    <property type="entry name" value="TRANSCRIPTIONAL REGULATORY PROTEIN"/>
    <property type="match status" value="1"/>
</dbReference>
<dbReference type="SMART" id="SM00347">
    <property type="entry name" value="HTH_MARR"/>
    <property type="match status" value="1"/>
</dbReference>
<protein>
    <submittedName>
        <fullName evidence="2">MarR family transcriptional regulator</fullName>
    </submittedName>
</protein>
<proteinExistence type="predicted"/>
<dbReference type="InterPro" id="IPR000835">
    <property type="entry name" value="HTH_MarR-typ"/>
</dbReference>
<name>A0ABP8TSV1_9ACTN</name>
<comment type="caution">
    <text evidence="2">The sequence shown here is derived from an EMBL/GenBank/DDBJ whole genome shotgun (WGS) entry which is preliminary data.</text>
</comment>
<dbReference type="InterPro" id="IPR039422">
    <property type="entry name" value="MarR/SlyA-like"/>
</dbReference>
<sequence length="158" mass="17749">MASSERAELIAELSHQARVSTVWTVLLHNAIASRSGINVTDMQCINLLQLRGPMTPGQLADAMFLTTGGAITAVIDRLERAGMVRRRRDDQDRRRVIVEALQDGPITELGRRFLPVAEMYEKAMADYTDEELRVLIRYLTRNNTEISPGVIERVKGLD</sequence>
<organism evidence="2 3">
    <name type="scientific">Actinoallomurus liliacearum</name>
    <dbReference type="NCBI Taxonomy" id="1080073"/>
    <lineage>
        <taxon>Bacteria</taxon>
        <taxon>Bacillati</taxon>
        <taxon>Actinomycetota</taxon>
        <taxon>Actinomycetes</taxon>
        <taxon>Streptosporangiales</taxon>
        <taxon>Thermomonosporaceae</taxon>
        <taxon>Actinoallomurus</taxon>
    </lineage>
</organism>
<dbReference type="InterPro" id="IPR036390">
    <property type="entry name" value="WH_DNA-bd_sf"/>
</dbReference>
<evidence type="ECO:0000259" key="1">
    <source>
        <dbReference type="SMART" id="SM00347"/>
    </source>
</evidence>
<dbReference type="Proteomes" id="UP001500212">
    <property type="component" value="Unassembled WGS sequence"/>
</dbReference>
<reference evidence="3" key="1">
    <citation type="journal article" date="2019" name="Int. J. Syst. Evol. Microbiol.">
        <title>The Global Catalogue of Microorganisms (GCM) 10K type strain sequencing project: providing services to taxonomists for standard genome sequencing and annotation.</title>
        <authorList>
            <consortium name="The Broad Institute Genomics Platform"/>
            <consortium name="The Broad Institute Genome Sequencing Center for Infectious Disease"/>
            <person name="Wu L."/>
            <person name="Ma J."/>
        </authorList>
    </citation>
    <scope>NUCLEOTIDE SEQUENCE [LARGE SCALE GENOMIC DNA]</scope>
    <source>
        <strain evidence="3">JCM 17938</strain>
    </source>
</reference>
<evidence type="ECO:0000313" key="3">
    <source>
        <dbReference type="Proteomes" id="UP001500212"/>
    </source>
</evidence>